<feature type="region of interest" description="Disordered" evidence="1">
    <location>
        <begin position="1"/>
        <end position="69"/>
    </location>
</feature>
<accession>A0ABN3YBW8</accession>
<comment type="caution">
    <text evidence="2">The sequence shown here is derived from an EMBL/GenBank/DDBJ whole genome shotgun (WGS) entry which is preliminary data.</text>
</comment>
<name>A0ABN3YBW8_9ACTN</name>
<reference evidence="2 3" key="1">
    <citation type="journal article" date="2019" name="Int. J. Syst. Evol. Microbiol.">
        <title>The Global Catalogue of Microorganisms (GCM) 10K type strain sequencing project: providing services to taxonomists for standard genome sequencing and annotation.</title>
        <authorList>
            <consortium name="The Broad Institute Genomics Platform"/>
            <consortium name="The Broad Institute Genome Sequencing Center for Infectious Disease"/>
            <person name="Wu L."/>
            <person name="Ma J."/>
        </authorList>
    </citation>
    <scope>NUCLEOTIDE SEQUENCE [LARGE SCALE GENOMIC DNA]</scope>
    <source>
        <strain evidence="2 3">JCM 3106</strain>
    </source>
</reference>
<proteinExistence type="predicted"/>
<protein>
    <submittedName>
        <fullName evidence="2">Uncharacterized protein</fullName>
    </submittedName>
</protein>
<evidence type="ECO:0000313" key="2">
    <source>
        <dbReference type="EMBL" id="GAA3025105.1"/>
    </source>
</evidence>
<dbReference type="Proteomes" id="UP001499930">
    <property type="component" value="Unassembled WGS sequence"/>
</dbReference>
<evidence type="ECO:0000313" key="3">
    <source>
        <dbReference type="Proteomes" id="UP001499930"/>
    </source>
</evidence>
<dbReference type="EMBL" id="BAAAWD010000015">
    <property type="protein sequence ID" value="GAA3025105.1"/>
    <property type="molecule type" value="Genomic_DNA"/>
</dbReference>
<evidence type="ECO:0000256" key="1">
    <source>
        <dbReference type="SAM" id="MobiDB-lite"/>
    </source>
</evidence>
<keyword evidence="3" id="KW-1185">Reference proteome</keyword>
<sequence>MRGGCDPAEENSREGRTAARGAAPSTVVPGPWSDEAPARVAAGTGPLTGPLFEDPPASAGGTVLTATFG</sequence>
<gene>
    <name evidence="2" type="ORF">GCM10017559_58380</name>
</gene>
<organism evidence="2 3">
    <name type="scientific">Streptosporangium longisporum</name>
    <dbReference type="NCBI Taxonomy" id="46187"/>
    <lineage>
        <taxon>Bacteria</taxon>
        <taxon>Bacillati</taxon>
        <taxon>Actinomycetota</taxon>
        <taxon>Actinomycetes</taxon>
        <taxon>Streptosporangiales</taxon>
        <taxon>Streptosporangiaceae</taxon>
        <taxon>Streptosporangium</taxon>
    </lineage>
</organism>